<accession>A0A4V2K8R4</accession>
<gene>
    <name evidence="2" type="ORF">BD310DRAFT_772508</name>
</gene>
<dbReference type="InterPro" id="IPR046496">
    <property type="entry name" value="DUF6589"/>
</dbReference>
<reference evidence="2 3" key="1">
    <citation type="submission" date="2019-01" db="EMBL/GenBank/DDBJ databases">
        <title>Draft genome sequences of three monokaryotic isolates of the white-rot basidiomycete fungus Dichomitus squalens.</title>
        <authorList>
            <consortium name="DOE Joint Genome Institute"/>
            <person name="Lopez S.C."/>
            <person name="Andreopoulos B."/>
            <person name="Pangilinan J."/>
            <person name="Lipzen A."/>
            <person name="Riley R."/>
            <person name="Ahrendt S."/>
            <person name="Ng V."/>
            <person name="Barry K."/>
            <person name="Daum C."/>
            <person name="Grigoriev I.V."/>
            <person name="Hilden K.S."/>
            <person name="Makela M.R."/>
            <person name="de Vries R.P."/>
        </authorList>
    </citation>
    <scope>NUCLEOTIDE SEQUENCE [LARGE SCALE GENOMIC DNA]</scope>
    <source>
        <strain evidence="2 3">CBS 464.89</strain>
    </source>
</reference>
<feature type="domain" description="DUF6589" evidence="1">
    <location>
        <begin position="376"/>
        <end position="450"/>
    </location>
</feature>
<dbReference type="AlphaFoldDB" id="A0A4V2K8R4"/>
<proteinExistence type="predicted"/>
<dbReference type="EMBL" id="ML145101">
    <property type="protein sequence ID" value="TBU61018.1"/>
    <property type="molecule type" value="Genomic_DNA"/>
</dbReference>
<evidence type="ECO:0000313" key="3">
    <source>
        <dbReference type="Proteomes" id="UP000292082"/>
    </source>
</evidence>
<evidence type="ECO:0000313" key="2">
    <source>
        <dbReference type="EMBL" id="TBU61018.1"/>
    </source>
</evidence>
<protein>
    <recommendedName>
        <fullName evidence="1">DUF6589 domain-containing protein</fullName>
    </recommendedName>
</protein>
<evidence type="ECO:0000259" key="1">
    <source>
        <dbReference type="Pfam" id="PF20231"/>
    </source>
</evidence>
<name>A0A4V2K8R4_9APHY</name>
<dbReference type="Proteomes" id="UP000292082">
    <property type="component" value="Unassembled WGS sequence"/>
</dbReference>
<feature type="non-terminal residue" evidence="2">
    <location>
        <position position="463"/>
    </location>
</feature>
<sequence length="463" mass="51850">MDAQRAAQVYPVLLHLQSIGVTIPELITSVLVFGCCNDLSNPWYQALINDTATVFSAFFHHQHTSDASKRWARQLMSNRYSDAVQRLTGVERGWHFSAARARPEQIQDFRMEDMAGEIARTEPELWAMVRYLLSGSPMPDADFTVAMDTDGMDDAESEEEDAVLWEMVGDIPGEETRPAQSRVPGSARIGRKCVTKNPNVVCVQKKAVVIISILLQHRDQRCNTLQSTFGIFLHSCNAPEKLIKVLAHMGLSMSLTSVHRALNSLAIHSEKTLVDLGQTHLTAYAYDNFDVDDVALVPTVEGSRERLMHLTSGALFRLDPSIRLDDLRCSSLVWDRSAENPLASDPRPFNPESTIDCLLGLHPEPPVGPGTLTRRGRFRRWFFVRTLCEHGPPYFKQLLSQLQDPETIEMLPLRKLEYQPFRAMDINESKVAGNIDAIQALYAQSGVGDPSRPAQSHTKSIND</sequence>
<dbReference type="Pfam" id="PF20231">
    <property type="entry name" value="DUF6589"/>
    <property type="match status" value="1"/>
</dbReference>
<dbReference type="STRING" id="114155.A0A4V2K8R4"/>
<keyword evidence="3" id="KW-1185">Reference proteome</keyword>
<organism evidence="2 3">
    <name type="scientific">Dichomitus squalens</name>
    <dbReference type="NCBI Taxonomy" id="114155"/>
    <lineage>
        <taxon>Eukaryota</taxon>
        <taxon>Fungi</taxon>
        <taxon>Dikarya</taxon>
        <taxon>Basidiomycota</taxon>
        <taxon>Agaricomycotina</taxon>
        <taxon>Agaricomycetes</taxon>
        <taxon>Polyporales</taxon>
        <taxon>Polyporaceae</taxon>
        <taxon>Dichomitus</taxon>
    </lineage>
</organism>